<keyword evidence="13" id="KW-1185">Reference proteome</keyword>
<keyword evidence="2 11" id="KW-0813">Transport</keyword>
<evidence type="ECO:0000256" key="1">
    <source>
        <dbReference type="ARBA" id="ARBA00004141"/>
    </source>
</evidence>
<dbReference type="PANTHER" id="PTHR37468">
    <property type="entry name" value="SULFATE TRANSPORTER CYSZ"/>
    <property type="match status" value="1"/>
</dbReference>
<keyword evidence="7 11" id="KW-1133">Transmembrane helix</keyword>
<evidence type="ECO:0000256" key="10">
    <source>
        <dbReference type="ARBA" id="ARBA00023192"/>
    </source>
</evidence>
<evidence type="ECO:0000256" key="3">
    <source>
        <dbReference type="ARBA" id="ARBA00022475"/>
    </source>
</evidence>
<dbReference type="OrthoDB" id="5292355at2"/>
<keyword evidence="4 11" id="KW-0997">Cell inner membrane</keyword>
<dbReference type="InterPro" id="IPR022985">
    <property type="entry name" value="Sulfate_CysZ"/>
</dbReference>
<evidence type="ECO:0000256" key="4">
    <source>
        <dbReference type="ARBA" id="ARBA00022519"/>
    </source>
</evidence>
<evidence type="ECO:0000256" key="7">
    <source>
        <dbReference type="ARBA" id="ARBA00022989"/>
    </source>
</evidence>
<keyword evidence="5 11" id="KW-0028">Amino-acid biosynthesis</keyword>
<keyword evidence="9 11" id="KW-0472">Membrane</keyword>
<evidence type="ECO:0000256" key="11">
    <source>
        <dbReference type="HAMAP-Rule" id="MF_00468"/>
    </source>
</evidence>
<evidence type="ECO:0000313" key="13">
    <source>
        <dbReference type="Proteomes" id="UP000004931"/>
    </source>
</evidence>
<dbReference type="InterPro" id="IPR059112">
    <property type="entry name" value="CysZ/EI24"/>
</dbReference>
<dbReference type="Proteomes" id="UP000004931">
    <property type="component" value="Unassembled WGS sequence"/>
</dbReference>
<dbReference type="NCBIfam" id="NF003433">
    <property type="entry name" value="PRK04949.1"/>
    <property type="match status" value="1"/>
</dbReference>
<dbReference type="GO" id="GO:0009675">
    <property type="term" value="F:high-affinity sulfate:proton symporter activity"/>
    <property type="evidence" value="ECO:0007669"/>
    <property type="project" value="TreeGrafter"/>
</dbReference>
<keyword evidence="6 11" id="KW-0812">Transmembrane</keyword>
<dbReference type="GO" id="GO:0005886">
    <property type="term" value="C:plasma membrane"/>
    <property type="evidence" value="ECO:0007669"/>
    <property type="project" value="UniProtKB-SubCell"/>
</dbReference>
<dbReference type="eggNOG" id="COG2981">
    <property type="taxonomic scope" value="Bacteria"/>
</dbReference>
<comment type="subcellular location">
    <subcellularLocation>
        <location evidence="11">Cell inner membrane</location>
        <topology evidence="11">Multi-pass membrane protein</topology>
    </subcellularLocation>
    <subcellularLocation>
        <location evidence="1">Membrane</location>
        <topology evidence="1">Multi-pass membrane protein</topology>
    </subcellularLocation>
</comment>
<feature type="transmembrane region" description="Helical" evidence="11">
    <location>
        <begin position="67"/>
        <end position="96"/>
    </location>
</feature>
<name>A0YF32_9GAMM</name>
<protein>
    <recommendedName>
        <fullName evidence="11">Sulfate transporter CysZ</fullName>
    </recommendedName>
</protein>
<keyword evidence="8 11" id="KW-0764">Sulfate transport</keyword>
<dbReference type="HAMAP" id="MF_00468">
    <property type="entry name" value="CysZ"/>
    <property type="match status" value="1"/>
</dbReference>
<dbReference type="PANTHER" id="PTHR37468:SF1">
    <property type="entry name" value="SULFATE TRANSPORTER CYSZ"/>
    <property type="match status" value="1"/>
</dbReference>
<evidence type="ECO:0000256" key="2">
    <source>
        <dbReference type="ARBA" id="ARBA00022448"/>
    </source>
</evidence>
<keyword evidence="3 11" id="KW-1003">Cell membrane</keyword>
<evidence type="ECO:0000256" key="8">
    <source>
        <dbReference type="ARBA" id="ARBA00023032"/>
    </source>
</evidence>
<dbReference type="InterPro" id="IPR050480">
    <property type="entry name" value="CysZ-like"/>
</dbReference>
<keyword evidence="10 11" id="KW-0198">Cysteine biosynthesis</keyword>
<feature type="transmembrane region" description="Helical" evidence="11">
    <location>
        <begin position="205"/>
        <end position="238"/>
    </location>
</feature>
<feature type="transmembrane region" description="Helical" evidence="11">
    <location>
        <begin position="26"/>
        <end position="47"/>
    </location>
</feature>
<evidence type="ECO:0000256" key="9">
    <source>
        <dbReference type="ARBA" id="ARBA00023136"/>
    </source>
</evidence>
<dbReference type="GO" id="GO:0000103">
    <property type="term" value="P:sulfate assimilation"/>
    <property type="evidence" value="ECO:0007669"/>
    <property type="project" value="InterPro"/>
</dbReference>
<accession>A0YF32</accession>
<dbReference type="EMBL" id="AAVT01000007">
    <property type="protein sequence ID" value="EAW30627.1"/>
    <property type="molecule type" value="Genomic_DNA"/>
</dbReference>
<evidence type="ECO:0000256" key="6">
    <source>
        <dbReference type="ARBA" id="ARBA00022692"/>
    </source>
</evidence>
<dbReference type="GO" id="GO:0019344">
    <property type="term" value="P:cysteine biosynthetic process"/>
    <property type="evidence" value="ECO:0007669"/>
    <property type="project" value="UniProtKB-UniRule"/>
</dbReference>
<comment type="caution">
    <text evidence="12">The sequence shown here is derived from an EMBL/GenBank/DDBJ whole genome shotgun (WGS) entry which is preliminary data.</text>
</comment>
<comment type="similarity">
    <text evidence="11">Belongs to the CysZ family.</text>
</comment>
<reference evidence="12 13" key="1">
    <citation type="journal article" date="2010" name="J. Bacteriol.">
        <title>Genome sequence of the oligotrophic marine Gammaproteobacterium HTCC2143, isolated from the Oregon Coast.</title>
        <authorList>
            <person name="Oh H.M."/>
            <person name="Kang I."/>
            <person name="Ferriera S."/>
            <person name="Giovannoni S.J."/>
            <person name="Cho J.C."/>
        </authorList>
    </citation>
    <scope>NUCLEOTIDE SEQUENCE [LARGE SCALE GENOMIC DNA]</scope>
    <source>
        <strain evidence="12 13">HTCC2143</strain>
    </source>
</reference>
<organism evidence="12 13">
    <name type="scientific">marine gamma proteobacterium HTCC2143</name>
    <dbReference type="NCBI Taxonomy" id="247633"/>
    <lineage>
        <taxon>Bacteria</taxon>
        <taxon>Pseudomonadati</taxon>
        <taxon>Pseudomonadota</taxon>
        <taxon>Gammaproteobacteria</taxon>
        <taxon>Cellvibrionales</taxon>
        <taxon>Spongiibacteraceae</taxon>
        <taxon>BD1-7 clade</taxon>
    </lineage>
</organism>
<dbReference type="STRING" id="247633.GP2143_00772"/>
<feature type="transmembrane region" description="Helical" evidence="11">
    <location>
        <begin position="165"/>
        <end position="184"/>
    </location>
</feature>
<evidence type="ECO:0000256" key="5">
    <source>
        <dbReference type="ARBA" id="ARBA00022605"/>
    </source>
</evidence>
<gene>
    <name evidence="11" type="primary">cysZ</name>
    <name evidence="12" type="ORF">GP2143_00772</name>
</gene>
<dbReference type="Pfam" id="PF07264">
    <property type="entry name" value="EI24"/>
    <property type="match status" value="1"/>
</dbReference>
<proteinExistence type="inferred from homology"/>
<evidence type="ECO:0000313" key="12">
    <source>
        <dbReference type="EMBL" id="EAW30627.1"/>
    </source>
</evidence>
<dbReference type="AlphaFoldDB" id="A0YF32"/>
<feature type="transmembrane region" description="Helical" evidence="11">
    <location>
        <begin position="140"/>
        <end position="159"/>
    </location>
</feature>
<sequence>MKGNPATGFNYLVRGFKLTLQPGLRLFVLIPLTINIVIFSILIGLTISEFYGWIEAVMNWVPDFLSFIRWVLWPMALVLILTVVMYSFSVIANLIASPFNGLLAEKVEELMTGKEVDGHETIGKALLAFPKSLSREISKIIYYLPLALAVLVISFVPVVNAVAPVLWFLLGTWMMAIQYCDYPMDNNRRSFSAMKHAIASKRLTSLGFGAGVMAGTMIPVVNFIIMPAAICGATVYWVEELKPLTPQS</sequence>
<comment type="function">
    <text evidence="11">High affinity, high specificity proton-dependent sulfate transporter, which mediates sulfate uptake. Provides the sulfur source for the cysteine synthesis pathway.</text>
</comment>